<proteinExistence type="predicted"/>
<feature type="non-terminal residue" evidence="1">
    <location>
        <position position="1"/>
    </location>
</feature>
<accession>A0A382IDS8</accession>
<gene>
    <name evidence="1" type="ORF">METZ01_LOCUS250263</name>
</gene>
<organism evidence="1">
    <name type="scientific">marine metagenome</name>
    <dbReference type="NCBI Taxonomy" id="408172"/>
    <lineage>
        <taxon>unclassified sequences</taxon>
        <taxon>metagenomes</taxon>
        <taxon>ecological metagenomes</taxon>
    </lineage>
</organism>
<evidence type="ECO:0000313" key="1">
    <source>
        <dbReference type="EMBL" id="SVB97409.1"/>
    </source>
</evidence>
<dbReference type="EMBL" id="UINC01066565">
    <property type="protein sequence ID" value="SVB97409.1"/>
    <property type="molecule type" value="Genomic_DNA"/>
</dbReference>
<reference evidence="1" key="1">
    <citation type="submission" date="2018-05" db="EMBL/GenBank/DDBJ databases">
        <authorList>
            <person name="Lanie J.A."/>
            <person name="Ng W.-L."/>
            <person name="Kazmierczak K.M."/>
            <person name="Andrzejewski T.M."/>
            <person name="Davidsen T.M."/>
            <person name="Wayne K.J."/>
            <person name="Tettelin H."/>
            <person name="Glass J.I."/>
            <person name="Rusch D."/>
            <person name="Podicherti R."/>
            <person name="Tsui H.-C.T."/>
            <person name="Winkler M.E."/>
        </authorList>
    </citation>
    <scope>NUCLEOTIDE SEQUENCE</scope>
</reference>
<sequence length="34" mass="3951">CWRRPGWWARRLVPRPARSSSWPTGSRTSPNKAS</sequence>
<name>A0A382IDS8_9ZZZZ</name>
<protein>
    <submittedName>
        <fullName evidence="1">Uncharacterized protein</fullName>
    </submittedName>
</protein>
<feature type="non-terminal residue" evidence="1">
    <location>
        <position position="34"/>
    </location>
</feature>
<dbReference type="AlphaFoldDB" id="A0A382IDS8"/>